<dbReference type="STRING" id="5454.A0A163CM93"/>
<proteinExistence type="predicted"/>
<dbReference type="Pfam" id="PF00656">
    <property type="entry name" value="Peptidase_C14"/>
    <property type="match status" value="1"/>
</dbReference>
<evidence type="ECO:0000313" key="4">
    <source>
        <dbReference type="Proteomes" id="UP000076837"/>
    </source>
</evidence>
<dbReference type="Gene3D" id="3.40.50.1460">
    <property type="match status" value="1"/>
</dbReference>
<sequence length="464" mass="53015">MATDTASKQANPLGKKVIHADIQVTGIEDAPQAGEESPSTDRSFEPSSTSPEDDADKQRADNMRVWWDEAIAKNMALSEGYSHVSVLIIKWDDELDELKTKAEAQELEAVFRDRFRYHTETVELNMKGKPQLQLKSRVSTFIEEHDGPNHLLIVYYTGHGVYREKEKYLQLAACVNPVEGKGFQKDAHANWDKVEKILKSDDNDADVLTILDTCYASNITKSAKQSTRKFELLSACPIDQVTAAPGPWSFTRALIDNLKELAEGYGDKPFSTFHLNQRICMDKRRLDTPSHLWYRLPNDQHILLAPLKTKPEHAQRKPEFVRAPRGYLTLQFALRDDTLNQVQIEYLTKNLSRAFENKPLIGLRRVDWLGIRPTKITSFFNRTTLAVYAITQWKRFLHKKQEERQSRRMMEEATTPTDSVLSATTRKRSGDVLEDPPATKRRTTDTSQPPLSPVSNSSRSHEDF</sequence>
<dbReference type="GO" id="GO:0006508">
    <property type="term" value="P:proteolysis"/>
    <property type="evidence" value="ECO:0007669"/>
    <property type="project" value="InterPro"/>
</dbReference>
<name>A0A163CM93_DIDRA</name>
<feature type="region of interest" description="Disordered" evidence="1">
    <location>
        <begin position="1"/>
        <end position="58"/>
    </location>
</feature>
<comment type="caution">
    <text evidence="3">The sequence shown here is derived from an EMBL/GenBank/DDBJ whole genome shotgun (WGS) entry which is preliminary data.</text>
</comment>
<evidence type="ECO:0000256" key="1">
    <source>
        <dbReference type="SAM" id="MobiDB-lite"/>
    </source>
</evidence>
<dbReference type="EMBL" id="JYNV01000212">
    <property type="protein sequence ID" value="KZM22561.1"/>
    <property type="molecule type" value="Genomic_DNA"/>
</dbReference>
<dbReference type="OrthoDB" id="4760831at2759"/>
<dbReference type="InterPro" id="IPR011600">
    <property type="entry name" value="Pept_C14_caspase"/>
</dbReference>
<keyword evidence="4" id="KW-1185">Reference proteome</keyword>
<reference evidence="3 4" key="1">
    <citation type="journal article" date="2016" name="Sci. Rep.">
        <title>Draft genome sequencing and secretome analysis of fungal phytopathogen Ascochyta rabiei provides insight into the necrotrophic effector repertoire.</title>
        <authorList>
            <person name="Verma S."/>
            <person name="Gazara R.K."/>
            <person name="Nizam S."/>
            <person name="Parween S."/>
            <person name="Chattopadhyay D."/>
            <person name="Verma P.K."/>
        </authorList>
    </citation>
    <scope>NUCLEOTIDE SEQUENCE [LARGE SCALE GENOMIC DNA]</scope>
    <source>
        <strain evidence="3 4">ArDII</strain>
    </source>
</reference>
<feature type="compositionally biased region" description="Polar residues" evidence="1">
    <location>
        <begin position="414"/>
        <end position="424"/>
    </location>
</feature>
<protein>
    <recommendedName>
        <fullName evidence="2">Peptidase C14 caspase domain-containing protein</fullName>
    </recommendedName>
</protein>
<organism evidence="3 4">
    <name type="scientific">Didymella rabiei</name>
    <name type="common">Chickpea ascochyta blight fungus</name>
    <name type="synonym">Mycosphaerella rabiei</name>
    <dbReference type="NCBI Taxonomy" id="5454"/>
    <lineage>
        <taxon>Eukaryota</taxon>
        <taxon>Fungi</taxon>
        <taxon>Dikarya</taxon>
        <taxon>Ascomycota</taxon>
        <taxon>Pezizomycotina</taxon>
        <taxon>Dothideomycetes</taxon>
        <taxon>Pleosporomycetidae</taxon>
        <taxon>Pleosporales</taxon>
        <taxon>Pleosporineae</taxon>
        <taxon>Didymellaceae</taxon>
        <taxon>Ascochyta</taxon>
    </lineage>
</organism>
<feature type="region of interest" description="Disordered" evidence="1">
    <location>
        <begin position="403"/>
        <end position="464"/>
    </location>
</feature>
<evidence type="ECO:0000313" key="3">
    <source>
        <dbReference type="EMBL" id="KZM22561.1"/>
    </source>
</evidence>
<dbReference type="GO" id="GO:0004197">
    <property type="term" value="F:cysteine-type endopeptidase activity"/>
    <property type="evidence" value="ECO:0007669"/>
    <property type="project" value="InterPro"/>
</dbReference>
<evidence type="ECO:0000259" key="2">
    <source>
        <dbReference type="Pfam" id="PF00656"/>
    </source>
</evidence>
<feature type="compositionally biased region" description="Polar residues" evidence="1">
    <location>
        <begin position="445"/>
        <end position="458"/>
    </location>
</feature>
<gene>
    <name evidence="3" type="ORF">ST47_g6180</name>
</gene>
<feature type="compositionally biased region" description="Polar residues" evidence="1">
    <location>
        <begin position="1"/>
        <end position="10"/>
    </location>
</feature>
<dbReference type="AlphaFoldDB" id="A0A163CM93"/>
<accession>A0A163CM93</accession>
<dbReference type="Proteomes" id="UP000076837">
    <property type="component" value="Unassembled WGS sequence"/>
</dbReference>
<feature type="domain" description="Peptidase C14 caspase" evidence="2">
    <location>
        <begin position="100"/>
        <end position="241"/>
    </location>
</feature>